<proteinExistence type="predicted"/>
<evidence type="ECO:0000313" key="4">
    <source>
        <dbReference type="Proteomes" id="UP000548685"/>
    </source>
</evidence>
<dbReference type="InterPro" id="IPR018946">
    <property type="entry name" value="PhoD-like_MPP"/>
</dbReference>
<evidence type="ECO:0000256" key="1">
    <source>
        <dbReference type="SAM" id="SignalP"/>
    </source>
</evidence>
<keyword evidence="3" id="KW-0378">Hydrolase</keyword>
<feature type="signal peptide" evidence="1">
    <location>
        <begin position="1"/>
        <end position="25"/>
    </location>
</feature>
<keyword evidence="4" id="KW-1185">Reference proteome</keyword>
<evidence type="ECO:0000313" key="3">
    <source>
        <dbReference type="EMBL" id="MBB3776594.1"/>
    </source>
</evidence>
<gene>
    <name evidence="3" type="ORF">FHS52_002563</name>
</gene>
<reference evidence="3 4" key="1">
    <citation type="submission" date="2020-08" db="EMBL/GenBank/DDBJ databases">
        <title>Genomic Encyclopedia of Type Strains, Phase IV (KMG-IV): sequencing the most valuable type-strain genomes for metagenomic binning, comparative biology and taxonomic classification.</title>
        <authorList>
            <person name="Goeker M."/>
        </authorList>
    </citation>
    <scope>NUCLEOTIDE SEQUENCE [LARGE SCALE GENOMIC DNA]</scope>
    <source>
        <strain evidence="3 4">DSM 8510</strain>
    </source>
</reference>
<dbReference type="InterPro" id="IPR038607">
    <property type="entry name" value="PhoD-like_sf"/>
</dbReference>
<dbReference type="Proteomes" id="UP000548685">
    <property type="component" value="Unassembled WGS sequence"/>
</dbReference>
<dbReference type="Gene3D" id="3.60.21.70">
    <property type="entry name" value="PhoD-like phosphatase"/>
    <property type="match status" value="1"/>
</dbReference>
<organism evidence="3 4">
    <name type="scientific">Erythrobacter ramosus</name>
    <dbReference type="NCBI Taxonomy" id="35811"/>
    <lineage>
        <taxon>Bacteria</taxon>
        <taxon>Pseudomonadati</taxon>
        <taxon>Pseudomonadota</taxon>
        <taxon>Alphaproteobacteria</taxon>
        <taxon>Sphingomonadales</taxon>
        <taxon>Erythrobacteraceae</taxon>
        <taxon>Erythrobacter/Porphyrobacter group</taxon>
        <taxon>Erythrobacter</taxon>
    </lineage>
</organism>
<dbReference type="CDD" id="cd07389">
    <property type="entry name" value="MPP_PhoD"/>
    <property type="match status" value="1"/>
</dbReference>
<name>A0ABR6I0Z4_9SPHN</name>
<evidence type="ECO:0000259" key="2">
    <source>
        <dbReference type="Pfam" id="PF09423"/>
    </source>
</evidence>
<dbReference type="EC" id="3.1.3.1" evidence="3"/>
<feature type="domain" description="PhoD-like phosphatase metallophosphatase" evidence="2">
    <location>
        <begin position="203"/>
        <end position="380"/>
    </location>
</feature>
<dbReference type="InterPro" id="IPR029052">
    <property type="entry name" value="Metallo-depent_PP-like"/>
</dbReference>
<sequence>MRRSHSLLATTALLAAAIMPAPLMAHDDEPAPSSKAPVAVSLTPDQLLAPYYEALRQQVVMPVAGPNPALAANTTLTRIAVGSCNHQNAPQHMWGQIASANPQLFLMIGDNVYGDNGWDADAGLESLRSAYALQASYPEFAGFRAKVPMMATWDDHDFGLNDAGGNFPMRRWGETLFETFWGSSDAVRSRPGVYESNITGPEGKRVQVILLDTRFFRSDLKRAAWTKDRPPLGSYLPDENLDKTMLGDAQWTWLEQELAKPADLRIVVSSTQVITTAHQFEGWTNMPVERNRLLELLKGREASGVVILSGDRHAAGIYKTAHKGETMWELTSSSLNLSFGSDNDRSTAREPDAARVTKFFSEENYGLVDIDWKAKALTITLKNNTSATLAEQRFTW</sequence>
<feature type="chain" id="PRO_5047288184" evidence="1">
    <location>
        <begin position="26"/>
        <end position="396"/>
    </location>
</feature>
<keyword evidence="1" id="KW-0732">Signal</keyword>
<comment type="caution">
    <text evidence="3">The sequence shown here is derived from an EMBL/GenBank/DDBJ whole genome shotgun (WGS) entry which is preliminary data.</text>
</comment>
<protein>
    <submittedName>
        <fullName evidence="3">Alkaline phosphatase D</fullName>
        <ecNumber evidence="3">3.1.3.1</ecNumber>
    </submittedName>
</protein>
<dbReference type="Pfam" id="PF09423">
    <property type="entry name" value="PhoD"/>
    <property type="match status" value="1"/>
</dbReference>
<dbReference type="PANTHER" id="PTHR33987:SF1">
    <property type="entry name" value="CALCINEURIN-LIKE METALLO-PHOSPHOESTERASE SUPERFAMILY PROTEIN"/>
    <property type="match status" value="1"/>
</dbReference>
<dbReference type="SUPFAM" id="SSF56300">
    <property type="entry name" value="Metallo-dependent phosphatases"/>
    <property type="match status" value="1"/>
</dbReference>
<accession>A0ABR6I0Z4</accession>
<dbReference type="GO" id="GO:0004035">
    <property type="term" value="F:alkaline phosphatase activity"/>
    <property type="evidence" value="ECO:0007669"/>
    <property type="project" value="UniProtKB-EC"/>
</dbReference>
<dbReference type="EMBL" id="JACICE010000002">
    <property type="protein sequence ID" value="MBB3776594.1"/>
    <property type="molecule type" value="Genomic_DNA"/>
</dbReference>
<dbReference type="RefSeq" id="WP_237440733.1">
    <property type="nucleotide sequence ID" value="NZ_BAAADZ010000010.1"/>
</dbReference>
<dbReference type="PANTHER" id="PTHR33987">
    <property type="entry name" value="CALCINEURIN-LIKE METALLO-PHOSPHOESTERASE SUPERFAMILY PROTEIN"/>
    <property type="match status" value="1"/>
</dbReference>